<dbReference type="AlphaFoldDB" id="A0A6L2LJ05"/>
<evidence type="ECO:0000256" key="1">
    <source>
        <dbReference type="SAM" id="MobiDB-lite"/>
    </source>
</evidence>
<gene>
    <name evidence="3" type="ORF">Tci_033794</name>
</gene>
<comment type="caution">
    <text evidence="3">The sequence shown here is derived from an EMBL/GenBank/DDBJ whole genome shotgun (WGS) entry which is preliminary data.</text>
</comment>
<feature type="compositionally biased region" description="Low complexity" evidence="1">
    <location>
        <begin position="277"/>
        <end position="290"/>
    </location>
</feature>
<feature type="region of interest" description="Disordered" evidence="1">
    <location>
        <begin position="233"/>
        <end position="363"/>
    </location>
</feature>
<dbReference type="EMBL" id="BKCJ010004567">
    <property type="protein sequence ID" value="GEU61816.1"/>
    <property type="molecule type" value="Genomic_DNA"/>
</dbReference>
<reference evidence="3" key="1">
    <citation type="journal article" date="2019" name="Sci. Rep.">
        <title>Draft genome of Tanacetum cinerariifolium, the natural source of mosquito coil.</title>
        <authorList>
            <person name="Yamashiro T."/>
            <person name="Shiraishi A."/>
            <person name="Satake H."/>
            <person name="Nakayama K."/>
        </authorList>
    </citation>
    <scope>NUCLEOTIDE SEQUENCE</scope>
</reference>
<sequence>MGYGLVRDWSGELVCVSDIVRKWLVARNKHMDTGKANKDGADTSVVPNVGDVAANNGLKTGSSFASLLRPTEACNKVHFRMLVNEESVKSIDYVLPKAAAAKNDDGVYLFKIATKSGRDQVIEKGPWMIRKSSIILCKWSPSVSLKRGEVTKIPSWGRISFARPLIEIYATVGLKKEVSMAIPDEEGGGYIKEVEVPKSSVKFAKATAMDEDDDGFTEEVPKSSVKVAKATAMDEDDDGFTEVKSRKKNKGANFGGIKLNKPKSTVMWQKKKGIDAKSNTTSPSGSSNSGGKDKGVSNPVLNTPNAFDVLNVDGDDMGDSGTQPKVSEQVSSDLNENRKEMSQPSSSNSGFGNGSKDKGVSSPLVVKNTWDDCINAFDTSDEEDGVLAYASSFGDGNQLEEEDFGFYDGYEDQVVDLQGALKEFRDFKLSGSGRK</sequence>
<organism evidence="3">
    <name type="scientific">Tanacetum cinerariifolium</name>
    <name type="common">Dalmatian daisy</name>
    <name type="synonym">Chrysanthemum cinerariifolium</name>
    <dbReference type="NCBI Taxonomy" id="118510"/>
    <lineage>
        <taxon>Eukaryota</taxon>
        <taxon>Viridiplantae</taxon>
        <taxon>Streptophyta</taxon>
        <taxon>Embryophyta</taxon>
        <taxon>Tracheophyta</taxon>
        <taxon>Spermatophyta</taxon>
        <taxon>Magnoliopsida</taxon>
        <taxon>eudicotyledons</taxon>
        <taxon>Gunneridae</taxon>
        <taxon>Pentapetalae</taxon>
        <taxon>asterids</taxon>
        <taxon>campanulids</taxon>
        <taxon>Asterales</taxon>
        <taxon>Asteraceae</taxon>
        <taxon>Asteroideae</taxon>
        <taxon>Anthemideae</taxon>
        <taxon>Anthemidinae</taxon>
        <taxon>Tanacetum</taxon>
    </lineage>
</organism>
<accession>A0A6L2LJ05</accession>
<name>A0A6L2LJ05_TANCI</name>
<dbReference type="InterPro" id="IPR025558">
    <property type="entry name" value="DUF4283"/>
</dbReference>
<protein>
    <recommendedName>
        <fullName evidence="2">DUF4283 domain-containing protein</fullName>
    </recommendedName>
</protein>
<evidence type="ECO:0000313" key="3">
    <source>
        <dbReference type="EMBL" id="GEU61816.1"/>
    </source>
</evidence>
<proteinExistence type="predicted"/>
<evidence type="ECO:0000259" key="2">
    <source>
        <dbReference type="Pfam" id="PF14111"/>
    </source>
</evidence>
<feature type="compositionally biased region" description="Polar residues" evidence="1">
    <location>
        <begin position="320"/>
        <end position="334"/>
    </location>
</feature>
<feature type="domain" description="DUF4283" evidence="2">
    <location>
        <begin position="102"/>
        <end position="145"/>
    </location>
</feature>
<dbReference type="Pfam" id="PF14111">
    <property type="entry name" value="DUF4283"/>
    <property type="match status" value="1"/>
</dbReference>